<sequence>MVRRRRMTDAEKALLIEEGREARKHKMLKTGLRIAGFSVIAGAILVVATKKIFDEIFVEDDWSDVDWGEDDEDYGVY</sequence>
<dbReference type="AlphaFoldDB" id="A0A223AS04"/>
<dbReference type="Proteomes" id="UP000214689">
    <property type="component" value="Chromosome"/>
</dbReference>
<dbReference type="EMBL" id="CP016199">
    <property type="protein sequence ID" value="ASS37748.1"/>
    <property type="molecule type" value="Genomic_DNA"/>
</dbReference>
<evidence type="ECO:0000256" key="1">
    <source>
        <dbReference type="SAM" id="Phobius"/>
    </source>
</evidence>
<evidence type="ECO:0008006" key="4">
    <source>
        <dbReference type="Google" id="ProtNLM"/>
    </source>
</evidence>
<feature type="transmembrane region" description="Helical" evidence="1">
    <location>
        <begin position="30"/>
        <end position="48"/>
    </location>
</feature>
<keyword evidence="1" id="KW-1133">Transmembrane helix</keyword>
<gene>
    <name evidence="2" type="ORF">AXF17_04300</name>
</gene>
<keyword evidence="1" id="KW-0812">Transmembrane</keyword>
<keyword evidence="1" id="KW-0472">Membrane</keyword>
<protein>
    <recommendedName>
        <fullName evidence="4">Transmembrane protein</fullName>
    </recommendedName>
</protein>
<accession>A0A223AS04</accession>
<evidence type="ECO:0000313" key="2">
    <source>
        <dbReference type="EMBL" id="ASS37748.1"/>
    </source>
</evidence>
<reference evidence="3" key="1">
    <citation type="submission" date="2016-05" db="EMBL/GenBank/DDBJ databases">
        <authorList>
            <person name="Holder M.E."/>
            <person name="Ajami N.J."/>
            <person name="Petrosino J.F."/>
        </authorList>
    </citation>
    <scope>NUCLEOTIDE SEQUENCE [LARGE SCALE GENOMIC DNA]</scope>
    <source>
        <strain evidence="3">ATCC 700696</strain>
    </source>
</reference>
<keyword evidence="3" id="KW-1185">Reference proteome</keyword>
<evidence type="ECO:0000313" key="3">
    <source>
        <dbReference type="Proteomes" id="UP000214689"/>
    </source>
</evidence>
<name>A0A223AS04_9FIRM</name>
<organism evidence="2 3">
    <name type="scientific">Mogibacterium pumilum</name>
    <dbReference type="NCBI Taxonomy" id="86332"/>
    <lineage>
        <taxon>Bacteria</taxon>
        <taxon>Bacillati</taxon>
        <taxon>Bacillota</taxon>
        <taxon>Clostridia</taxon>
        <taxon>Peptostreptococcales</taxon>
        <taxon>Anaerovoracaceae</taxon>
        <taxon>Mogibacterium</taxon>
    </lineage>
</organism>
<proteinExistence type="predicted"/>